<organism evidence="7 8">
    <name type="scientific">Hydrogenothermus marinus</name>
    <dbReference type="NCBI Taxonomy" id="133270"/>
    <lineage>
        <taxon>Bacteria</taxon>
        <taxon>Pseudomonadati</taxon>
        <taxon>Aquificota</taxon>
        <taxon>Aquificia</taxon>
        <taxon>Aquificales</taxon>
        <taxon>Hydrogenothermaceae</taxon>
        <taxon>Hydrogenothermus</taxon>
    </lineage>
</organism>
<evidence type="ECO:0000256" key="5">
    <source>
        <dbReference type="ARBA" id="ARBA00023049"/>
    </source>
</evidence>
<dbReference type="InterPro" id="IPR037518">
    <property type="entry name" value="MPN"/>
</dbReference>
<comment type="caution">
    <text evidence="7">The sequence shown here is derived from an EMBL/GenBank/DDBJ whole genome shotgun (WGS) entry which is preliminary data.</text>
</comment>
<protein>
    <submittedName>
        <fullName evidence="7">Proteasome lid subunit RPN8/RPN11</fullName>
    </submittedName>
</protein>
<dbReference type="AlphaFoldDB" id="A0A3M0BHU7"/>
<dbReference type="OrthoDB" id="9802958at2"/>
<name>A0A3M0BHU7_9AQUI</name>
<gene>
    <name evidence="7" type="ORF">CLV39_0655</name>
</gene>
<keyword evidence="5" id="KW-0482">Metalloprotease</keyword>
<dbReference type="RefSeq" id="WP_121922797.1">
    <property type="nucleotide sequence ID" value="NZ_REFO01000011.1"/>
</dbReference>
<evidence type="ECO:0000256" key="3">
    <source>
        <dbReference type="ARBA" id="ARBA00022801"/>
    </source>
</evidence>
<evidence type="ECO:0000256" key="4">
    <source>
        <dbReference type="ARBA" id="ARBA00022833"/>
    </source>
</evidence>
<dbReference type="GO" id="GO:0008235">
    <property type="term" value="F:metalloexopeptidase activity"/>
    <property type="evidence" value="ECO:0007669"/>
    <property type="project" value="TreeGrafter"/>
</dbReference>
<accession>A0A3M0BHU7</accession>
<keyword evidence="2" id="KW-0479">Metal-binding</keyword>
<keyword evidence="1" id="KW-0645">Protease</keyword>
<dbReference type="Pfam" id="PF14464">
    <property type="entry name" value="Prok-JAB"/>
    <property type="match status" value="1"/>
</dbReference>
<evidence type="ECO:0000259" key="6">
    <source>
        <dbReference type="PROSITE" id="PS50249"/>
    </source>
</evidence>
<dbReference type="Gene3D" id="3.40.140.10">
    <property type="entry name" value="Cytidine Deaminase, domain 2"/>
    <property type="match status" value="1"/>
</dbReference>
<keyword evidence="4" id="KW-0862">Zinc</keyword>
<evidence type="ECO:0000256" key="2">
    <source>
        <dbReference type="ARBA" id="ARBA00022723"/>
    </source>
</evidence>
<dbReference type="SMART" id="SM00232">
    <property type="entry name" value="JAB_MPN"/>
    <property type="match status" value="1"/>
</dbReference>
<keyword evidence="3" id="KW-0378">Hydrolase</keyword>
<dbReference type="GO" id="GO:0000502">
    <property type="term" value="C:proteasome complex"/>
    <property type="evidence" value="ECO:0007669"/>
    <property type="project" value="UniProtKB-KW"/>
</dbReference>
<keyword evidence="8" id="KW-1185">Reference proteome</keyword>
<dbReference type="CDD" id="cd08070">
    <property type="entry name" value="MPN_like"/>
    <property type="match status" value="1"/>
</dbReference>
<reference evidence="7 8" key="1">
    <citation type="submission" date="2018-10" db="EMBL/GenBank/DDBJ databases">
        <title>Genomic Encyclopedia of Archaeal and Bacterial Type Strains, Phase II (KMG-II): from individual species to whole genera.</title>
        <authorList>
            <person name="Goeker M."/>
        </authorList>
    </citation>
    <scope>NUCLEOTIDE SEQUENCE [LARGE SCALE GENOMIC DNA]</scope>
    <source>
        <strain evidence="7 8">VM1</strain>
    </source>
</reference>
<dbReference type="PROSITE" id="PS50249">
    <property type="entry name" value="MPN"/>
    <property type="match status" value="1"/>
</dbReference>
<dbReference type="InterPro" id="IPR051929">
    <property type="entry name" value="VirAsm_ModProt"/>
</dbReference>
<evidence type="ECO:0000313" key="8">
    <source>
        <dbReference type="Proteomes" id="UP000280842"/>
    </source>
</evidence>
<sequence length="141" mass="16694">MLKIKKEHIEQIKKQGEKGYPYEICGFLIGKIDYENNIREVLEVFQVENQNKERANDRFEIDPKDYLKVEEYADKNGMQIVGIYHTHPDHPDRPSQTDLMFAQPDMSYIIMSIENGKYKSFGNYVLDLDKNQFVEEKVEIL</sequence>
<dbReference type="Proteomes" id="UP000280842">
    <property type="component" value="Unassembled WGS sequence"/>
</dbReference>
<dbReference type="InterPro" id="IPR028090">
    <property type="entry name" value="JAB_dom_prok"/>
</dbReference>
<dbReference type="InterPro" id="IPR000555">
    <property type="entry name" value="JAMM/MPN+_dom"/>
</dbReference>
<dbReference type="PANTHER" id="PTHR34858">
    <property type="entry name" value="CYSO-CYSTEINE PEPTIDASE"/>
    <property type="match status" value="1"/>
</dbReference>
<dbReference type="GO" id="GO:0006508">
    <property type="term" value="P:proteolysis"/>
    <property type="evidence" value="ECO:0007669"/>
    <property type="project" value="UniProtKB-KW"/>
</dbReference>
<dbReference type="PANTHER" id="PTHR34858:SF1">
    <property type="entry name" value="CYSO-CYSTEINE PEPTIDASE"/>
    <property type="match status" value="1"/>
</dbReference>
<dbReference type="GO" id="GO:0008270">
    <property type="term" value="F:zinc ion binding"/>
    <property type="evidence" value="ECO:0007669"/>
    <property type="project" value="TreeGrafter"/>
</dbReference>
<dbReference type="FunFam" id="3.40.140.10:FF:000085">
    <property type="entry name" value="Mov34/MPN/PAD-1 family protein"/>
    <property type="match status" value="1"/>
</dbReference>
<keyword evidence="7" id="KW-0647">Proteasome</keyword>
<dbReference type="SUPFAM" id="SSF102712">
    <property type="entry name" value="JAB1/MPN domain"/>
    <property type="match status" value="1"/>
</dbReference>
<feature type="domain" description="MPN" evidence="6">
    <location>
        <begin position="2"/>
        <end position="141"/>
    </location>
</feature>
<proteinExistence type="predicted"/>
<evidence type="ECO:0000313" key="7">
    <source>
        <dbReference type="EMBL" id="RMA97003.1"/>
    </source>
</evidence>
<evidence type="ECO:0000256" key="1">
    <source>
        <dbReference type="ARBA" id="ARBA00022670"/>
    </source>
</evidence>
<dbReference type="EMBL" id="REFO01000011">
    <property type="protein sequence ID" value="RMA97003.1"/>
    <property type="molecule type" value="Genomic_DNA"/>
</dbReference>